<evidence type="ECO:0000256" key="5">
    <source>
        <dbReference type="ARBA" id="ARBA00022917"/>
    </source>
</evidence>
<feature type="domain" description="W2" evidence="7">
    <location>
        <begin position="1637"/>
        <end position="1803"/>
    </location>
</feature>
<feature type="compositionally biased region" description="Basic and acidic residues" evidence="6">
    <location>
        <begin position="1277"/>
        <end position="1293"/>
    </location>
</feature>
<dbReference type="SMART" id="SM00544">
    <property type="entry name" value="MA3"/>
    <property type="match status" value="1"/>
</dbReference>
<feature type="compositionally biased region" description="Pro residues" evidence="6">
    <location>
        <begin position="1431"/>
        <end position="1443"/>
    </location>
</feature>
<dbReference type="PROSITE" id="PS51366">
    <property type="entry name" value="MI"/>
    <property type="match status" value="1"/>
</dbReference>
<comment type="similarity">
    <text evidence="1">Belongs to the eukaryotic initiation factor 4G family.</text>
</comment>
<feature type="compositionally biased region" description="Basic and acidic residues" evidence="6">
    <location>
        <begin position="791"/>
        <end position="810"/>
    </location>
</feature>
<evidence type="ECO:0000256" key="4">
    <source>
        <dbReference type="ARBA" id="ARBA00022845"/>
    </source>
</evidence>
<feature type="region of interest" description="Disordered" evidence="6">
    <location>
        <begin position="1364"/>
        <end position="1414"/>
    </location>
</feature>
<feature type="region of interest" description="Disordered" evidence="6">
    <location>
        <begin position="569"/>
        <end position="595"/>
    </location>
</feature>
<keyword evidence="2" id="KW-0396">Initiation factor</keyword>
<feature type="region of interest" description="Disordered" evidence="6">
    <location>
        <begin position="738"/>
        <end position="843"/>
    </location>
</feature>
<evidence type="ECO:0000259" key="8">
    <source>
        <dbReference type="PROSITE" id="PS51366"/>
    </source>
</evidence>
<evidence type="ECO:0008006" key="11">
    <source>
        <dbReference type="Google" id="ProtNLM"/>
    </source>
</evidence>
<dbReference type="PANTHER" id="PTHR23253">
    <property type="entry name" value="EUKARYOTIC TRANSLATION INITIATION FACTOR 4 GAMMA"/>
    <property type="match status" value="1"/>
</dbReference>
<feature type="domain" description="MI" evidence="8">
    <location>
        <begin position="1446"/>
        <end position="1568"/>
    </location>
</feature>
<feature type="compositionally biased region" description="Pro residues" evidence="6">
    <location>
        <begin position="143"/>
        <end position="152"/>
    </location>
</feature>
<proteinExistence type="inferred from homology"/>
<gene>
    <name evidence="9" type="ORF">IPOD504_LOCUS19</name>
</gene>
<accession>A0ABN8HL38</accession>
<keyword evidence="3" id="KW-0597">Phosphoprotein</keyword>
<name>A0ABN8HL38_9NEOP</name>
<feature type="compositionally biased region" description="Polar residues" evidence="6">
    <location>
        <begin position="923"/>
        <end position="933"/>
    </location>
</feature>
<reference evidence="9" key="1">
    <citation type="submission" date="2022-03" db="EMBL/GenBank/DDBJ databases">
        <authorList>
            <person name="Martin H S."/>
        </authorList>
    </citation>
    <scope>NUCLEOTIDE SEQUENCE</scope>
</reference>
<feature type="compositionally biased region" description="Low complexity" evidence="6">
    <location>
        <begin position="130"/>
        <end position="142"/>
    </location>
</feature>
<dbReference type="Pfam" id="PF21140">
    <property type="entry name" value="eIF4G1-like_eIF4E-bd"/>
    <property type="match status" value="1"/>
</dbReference>
<feature type="non-terminal residue" evidence="9">
    <location>
        <position position="1805"/>
    </location>
</feature>
<dbReference type="InterPro" id="IPR003890">
    <property type="entry name" value="MIF4G-like_typ-3"/>
</dbReference>
<dbReference type="Gene3D" id="1.25.40.180">
    <property type="match status" value="3"/>
</dbReference>
<evidence type="ECO:0000256" key="2">
    <source>
        <dbReference type="ARBA" id="ARBA00022540"/>
    </source>
</evidence>
<keyword evidence="4" id="KW-0810">Translation regulation</keyword>
<evidence type="ECO:0000313" key="9">
    <source>
        <dbReference type="EMBL" id="CAH2034191.1"/>
    </source>
</evidence>
<dbReference type="InterPro" id="IPR049485">
    <property type="entry name" value="eIF4G1-like_eIF4E-bd"/>
</dbReference>
<feature type="region of interest" description="Disordered" evidence="6">
    <location>
        <begin position="127"/>
        <end position="212"/>
    </location>
</feature>
<protein>
    <recommendedName>
        <fullName evidence="11">Eukaryotic translation initiation factor 4 gamma 3</fullName>
    </recommendedName>
</protein>
<feature type="compositionally biased region" description="Polar residues" evidence="6">
    <location>
        <begin position="738"/>
        <end position="759"/>
    </location>
</feature>
<dbReference type="SMART" id="SM00543">
    <property type="entry name" value="MIF4G"/>
    <property type="match status" value="1"/>
</dbReference>
<keyword evidence="10" id="KW-1185">Reference proteome</keyword>
<dbReference type="Pfam" id="PF02020">
    <property type="entry name" value="W2"/>
    <property type="match status" value="1"/>
</dbReference>
<evidence type="ECO:0000256" key="6">
    <source>
        <dbReference type="SAM" id="MobiDB-lite"/>
    </source>
</evidence>
<dbReference type="SUPFAM" id="SSF48371">
    <property type="entry name" value="ARM repeat"/>
    <property type="match status" value="3"/>
</dbReference>
<feature type="compositionally biased region" description="Polar residues" evidence="6">
    <location>
        <begin position="191"/>
        <end position="203"/>
    </location>
</feature>
<evidence type="ECO:0000256" key="3">
    <source>
        <dbReference type="ARBA" id="ARBA00022553"/>
    </source>
</evidence>
<feature type="compositionally biased region" description="Polar residues" evidence="6">
    <location>
        <begin position="1364"/>
        <end position="1385"/>
    </location>
</feature>
<feature type="region of interest" description="Disordered" evidence="6">
    <location>
        <begin position="371"/>
        <end position="404"/>
    </location>
</feature>
<dbReference type="Pfam" id="PF02847">
    <property type="entry name" value="MA3"/>
    <property type="match status" value="1"/>
</dbReference>
<feature type="compositionally biased region" description="Polar residues" evidence="6">
    <location>
        <begin position="1296"/>
        <end position="1305"/>
    </location>
</feature>
<dbReference type="InterPro" id="IPR003307">
    <property type="entry name" value="W2_domain"/>
</dbReference>
<organism evidence="9 10">
    <name type="scientific">Iphiclides podalirius</name>
    <name type="common">scarce swallowtail</name>
    <dbReference type="NCBI Taxonomy" id="110791"/>
    <lineage>
        <taxon>Eukaryota</taxon>
        <taxon>Metazoa</taxon>
        <taxon>Ecdysozoa</taxon>
        <taxon>Arthropoda</taxon>
        <taxon>Hexapoda</taxon>
        <taxon>Insecta</taxon>
        <taxon>Pterygota</taxon>
        <taxon>Neoptera</taxon>
        <taxon>Endopterygota</taxon>
        <taxon>Lepidoptera</taxon>
        <taxon>Glossata</taxon>
        <taxon>Ditrysia</taxon>
        <taxon>Papilionoidea</taxon>
        <taxon>Papilionidae</taxon>
        <taxon>Papilioninae</taxon>
        <taxon>Iphiclides</taxon>
    </lineage>
</organism>
<feature type="compositionally biased region" description="Basic and acidic residues" evidence="6">
    <location>
        <begin position="934"/>
        <end position="943"/>
    </location>
</feature>
<evidence type="ECO:0000313" key="10">
    <source>
        <dbReference type="Proteomes" id="UP000837857"/>
    </source>
</evidence>
<dbReference type="CDD" id="cd11559">
    <property type="entry name" value="W2_eIF4G1_like"/>
    <property type="match status" value="1"/>
</dbReference>
<feature type="region of interest" description="Disordered" evidence="6">
    <location>
        <begin position="1426"/>
        <end position="1447"/>
    </location>
</feature>
<evidence type="ECO:0000259" key="7">
    <source>
        <dbReference type="PROSITE" id="PS51363"/>
    </source>
</evidence>
<dbReference type="PROSITE" id="PS51363">
    <property type="entry name" value="W2"/>
    <property type="match status" value="1"/>
</dbReference>
<feature type="compositionally biased region" description="Low complexity" evidence="6">
    <location>
        <begin position="168"/>
        <end position="180"/>
    </location>
</feature>
<feature type="region of interest" description="Disordered" evidence="6">
    <location>
        <begin position="1270"/>
        <end position="1305"/>
    </location>
</feature>
<dbReference type="InterPro" id="IPR016024">
    <property type="entry name" value="ARM-type_fold"/>
</dbReference>
<dbReference type="Pfam" id="PF02854">
    <property type="entry name" value="MIF4G"/>
    <property type="match status" value="1"/>
</dbReference>
<feature type="region of interest" description="Disordered" evidence="6">
    <location>
        <begin position="921"/>
        <end position="968"/>
    </location>
</feature>
<dbReference type="SMART" id="SM00515">
    <property type="entry name" value="eIF5C"/>
    <property type="match status" value="1"/>
</dbReference>
<dbReference type="EMBL" id="OW152813">
    <property type="protein sequence ID" value="CAH2034191.1"/>
    <property type="molecule type" value="Genomic_DNA"/>
</dbReference>
<feature type="compositionally biased region" description="Basic and acidic residues" evidence="6">
    <location>
        <begin position="818"/>
        <end position="833"/>
    </location>
</feature>
<feature type="compositionally biased region" description="Basic and acidic residues" evidence="6">
    <location>
        <begin position="572"/>
        <end position="595"/>
    </location>
</feature>
<sequence>MIASPLFWEWFNIWLAQFLKDLYHEIKMVALRGNGYVSHGVQSEHYASTNNGIGNGNGGGGMGGGQRVPMHYMQQSSKHEPSRYGNCVPTNNNYRLLTQSPLASYPRASTPHRAECYHPSGAGGGGFMAGGAAAQQSLRAQPAPQPSAPPAPQQDMSKSSMGGHSYVSQQSQSPQARPQYPNFPYRAQHGTRPTTHPRQQQPYLGSAGSGSAGPVVYHHPTLLFQPHMGLPQSYPQPRSTTSGFYPYMTPYLGYSTPASHTPPSHAPPPPHMHPPMSGIRPTPTKRSHRVPIIDPATKQEVLSELYNNDNTYYVGVETNERQTPQPEPPTHSIAEEFSRLVNESIANEPPKHHHYGQKPCELIAHQPLLVQQPQSQPQPQPSAFAHAAGSGPPKADAPGANEAKAPSAAIEIVAPPPETPVVSAISDSPVIVPKIVAAAPKQQQKGAGEVVHATDAGRPSAAVYKHQQHAKPKGRTTAPQMEDFVAEGIAHIALAPAAPAPMEYAPPAEFTAPAPASALAPAPAPALAFAPGAAPVPAPAPVPVAAAAQMHHAYAHPSAMMNAFALAPQPQRIREPRERPRSEEKERRETREREAQMLERELASVKQNGPTPLVSSVDSIPEIINPATSQVNQAILTETKASIITKQSSSAPNPQVPAPETKVEIFNNKELTTFPETPLLTATELLSASIEKLAKESASITTSETKEASSAIEAQTKLTQSIARAHPEFKMKDINLNIQSTDPDTANGNVTEVSQTKTESVMEDINRNEKVIKNSKSNKKSNNKMANNETNSKETESNENGKDETDKVSNEQEQVLSKTDEAAEKVPLVEKPESTPAPAPAPAVYVPKYKYNDDQWSPMNRSGKKCYDIGLLMQIKEDPMSKTKPNAPLLEACNVIRTTPHQEPQPFNPISRPVNDSLFPNFAKNSGIATRSNVPRDQKKDGRNMASSSKGSVKLAPAPSGGSSHKNVIRVSLTREEVKLNQTKDAWKPTRLKNANISEEEFKTQELYKKFRGILNKLTPQKFDTLMEKVKTLEINNQSRLEGIIDLVFEKAIDEPNFSEAYANMCNKLTTIKVPANNAAPDQYVNFRALIISKCQNQFVTEKVDEDILKLEKEMNECTDPVKKKELQLLLEEENRKMRMRSVGNVRFIGELYKLKMLTSRIMVFCMNYLVEKLEEEKLECLCKLLTTIGEQLESEVREQLELVFKQMQEIVEKKSNKISSRVRFMIKDVIELRQRGWLVKSVVDSQPKMMDQIQKEAEQQQRHIELMNASPMGGYGRRDDGGRGKRGGDGRRQGNNFMDNNWKTSRPNYTVDMLKLKAGTQKNLSNIKLAPQHSVWNHGSGTKNPPQATSNSMISLTKNQYSMLENSSTDPTSLRGNQDLSSGYSKGASIERLRQRRPLGQQQRRRGAPLDVERARRPLAACAARRARAPPAPPPAAPAEPLPEPKKKSVKSMIDLSLINPDNDEVVADVRQLFPPQYHAAVITEIINVVLEKSAKEIAIVAKTVLHLVSTNTISAENFLAGMAEIFEFAPELFIDIPMLYDYLSKFITPQIEKKHITFIQTFRLCEKSVIPENHGHLFLKAVINDLKESMGPSFVKSKWQESGLRLQQWMNEEQVTKWVEDNKFEFLDGAKTSEETKKILTPAEVQSKLLELMNSDETCECVRGWVQDNVGASCEEEWFTRALMQAVCTHALVGGEGAWHLSRERMDKYARLLHELAAAQCTKRELSCLFAVQHLVHRLEHPQGLTLAIFQYLHEQYIISVEGFIAWETTDKEPEGKAVMLKALTSFFTNIREADNEDSCSEE</sequence>
<evidence type="ECO:0000256" key="1">
    <source>
        <dbReference type="ARBA" id="ARBA00005775"/>
    </source>
</evidence>
<dbReference type="Proteomes" id="UP000837857">
    <property type="component" value="Chromosome 1"/>
</dbReference>
<dbReference type="PANTHER" id="PTHR23253:SF78">
    <property type="entry name" value="EUKARYOTIC TRANSLATION INITIATION FACTOR 4G1, ISOFORM B-RELATED"/>
    <property type="match status" value="1"/>
</dbReference>
<dbReference type="InterPro" id="IPR003891">
    <property type="entry name" value="Initiation_fac_eIF4g_MI"/>
</dbReference>
<keyword evidence="5" id="KW-0648">Protein biosynthesis</keyword>